<organism evidence="1 2">
    <name type="scientific">Catharanthus roseus</name>
    <name type="common">Madagascar periwinkle</name>
    <name type="synonym">Vinca rosea</name>
    <dbReference type="NCBI Taxonomy" id="4058"/>
    <lineage>
        <taxon>Eukaryota</taxon>
        <taxon>Viridiplantae</taxon>
        <taxon>Streptophyta</taxon>
        <taxon>Embryophyta</taxon>
        <taxon>Tracheophyta</taxon>
        <taxon>Spermatophyta</taxon>
        <taxon>Magnoliopsida</taxon>
        <taxon>eudicotyledons</taxon>
        <taxon>Gunneridae</taxon>
        <taxon>Pentapetalae</taxon>
        <taxon>asterids</taxon>
        <taxon>lamiids</taxon>
        <taxon>Gentianales</taxon>
        <taxon>Apocynaceae</taxon>
        <taxon>Rauvolfioideae</taxon>
        <taxon>Vinceae</taxon>
        <taxon>Catharanthinae</taxon>
        <taxon>Catharanthus</taxon>
    </lineage>
</organism>
<accession>A0ACC0AEI3</accession>
<gene>
    <name evidence="1" type="ORF">M9H77_28007</name>
</gene>
<dbReference type="Proteomes" id="UP001060085">
    <property type="component" value="Linkage Group LG06"/>
</dbReference>
<proteinExistence type="predicted"/>
<evidence type="ECO:0000313" key="2">
    <source>
        <dbReference type="Proteomes" id="UP001060085"/>
    </source>
</evidence>
<protein>
    <submittedName>
        <fullName evidence="1">Uncharacterized protein</fullName>
    </submittedName>
</protein>
<reference evidence="2" key="1">
    <citation type="journal article" date="2023" name="Nat. Plants">
        <title>Single-cell RNA sequencing provides a high-resolution roadmap for understanding the multicellular compartmentation of specialized metabolism.</title>
        <authorList>
            <person name="Sun S."/>
            <person name="Shen X."/>
            <person name="Li Y."/>
            <person name="Li Y."/>
            <person name="Wang S."/>
            <person name="Li R."/>
            <person name="Zhang H."/>
            <person name="Shen G."/>
            <person name="Guo B."/>
            <person name="Wei J."/>
            <person name="Xu J."/>
            <person name="St-Pierre B."/>
            <person name="Chen S."/>
            <person name="Sun C."/>
        </authorList>
    </citation>
    <scope>NUCLEOTIDE SEQUENCE [LARGE SCALE GENOMIC DNA]</scope>
</reference>
<name>A0ACC0AEI3_CATRO</name>
<keyword evidence="2" id="KW-1185">Reference proteome</keyword>
<evidence type="ECO:0000313" key="1">
    <source>
        <dbReference type="EMBL" id="KAI5659214.1"/>
    </source>
</evidence>
<sequence>MDLVDPSLLFVVKKSSTYGIKKCVIHDLVRELCLEKAKEEKSLWVPNIINNYSCGEVHQQYRLFYHRECQRVFEREPTFSIVWTLLFLVYMEEFLNKIESLNLWTDIQLSATEFNLPCTLRKLNIKADFLSERVIYEIGKLPNLEVLKLSKVSFEDQTWDVEDEQFLNLKYLNIRESKIEQWSASTYSFPQLQQLILKKCHELIEIPSCFAELLTLKVMKVIGCKKLKDSFQEIVA</sequence>
<dbReference type="EMBL" id="CM044706">
    <property type="protein sequence ID" value="KAI5659214.1"/>
    <property type="molecule type" value="Genomic_DNA"/>
</dbReference>
<comment type="caution">
    <text evidence="1">The sequence shown here is derived from an EMBL/GenBank/DDBJ whole genome shotgun (WGS) entry which is preliminary data.</text>
</comment>